<feature type="transmembrane region" description="Helical" evidence="1">
    <location>
        <begin position="39"/>
        <end position="62"/>
    </location>
</feature>
<evidence type="ECO:0000256" key="1">
    <source>
        <dbReference type="SAM" id="Phobius"/>
    </source>
</evidence>
<evidence type="ECO:0000313" key="2">
    <source>
        <dbReference type="EMBL" id="CAD8404325.1"/>
    </source>
</evidence>
<keyword evidence="1" id="KW-0812">Transmembrane</keyword>
<proteinExistence type="predicted"/>
<dbReference type="AlphaFoldDB" id="A0A7S0BV70"/>
<name>A0A7S0BV70_9STRA</name>
<protein>
    <submittedName>
        <fullName evidence="2">Uncharacterized protein</fullName>
    </submittedName>
</protein>
<feature type="transmembrane region" description="Helical" evidence="1">
    <location>
        <begin position="74"/>
        <end position="93"/>
    </location>
</feature>
<keyword evidence="1" id="KW-1133">Transmembrane helix</keyword>
<dbReference type="EMBL" id="HBEL01000895">
    <property type="protein sequence ID" value="CAD8404325.1"/>
    <property type="molecule type" value="Transcribed_RNA"/>
</dbReference>
<sequence>MNQIVSHVAVFAAGIFIGKETEQESDGIELIQLLIRDNIGSIVCFFVAVYVSKHIIAWYFRFLKNTFNFCFKHWILWMLLAVSIAILLEMKVLGKKEADLDE</sequence>
<gene>
    <name evidence="2" type="ORF">PINE0816_LOCUS426</name>
</gene>
<reference evidence="2" key="1">
    <citation type="submission" date="2021-01" db="EMBL/GenBank/DDBJ databases">
        <authorList>
            <person name="Corre E."/>
            <person name="Pelletier E."/>
            <person name="Niang G."/>
            <person name="Scheremetjew M."/>
            <person name="Finn R."/>
            <person name="Kale V."/>
            <person name="Holt S."/>
            <person name="Cochrane G."/>
            <person name="Meng A."/>
            <person name="Brown T."/>
            <person name="Cohen L."/>
        </authorList>
    </citation>
    <scope>NUCLEOTIDE SEQUENCE</scope>
    <source>
        <strain evidence="2">CCAP1064/1</strain>
    </source>
</reference>
<organism evidence="2">
    <name type="scientific">Proboscia inermis</name>
    <dbReference type="NCBI Taxonomy" id="420281"/>
    <lineage>
        <taxon>Eukaryota</taxon>
        <taxon>Sar</taxon>
        <taxon>Stramenopiles</taxon>
        <taxon>Ochrophyta</taxon>
        <taxon>Bacillariophyta</taxon>
        <taxon>Coscinodiscophyceae</taxon>
        <taxon>Rhizosoleniophycidae</taxon>
        <taxon>Rhizosoleniales</taxon>
        <taxon>Rhizosoleniaceae</taxon>
        <taxon>Proboscia</taxon>
    </lineage>
</organism>
<accession>A0A7S0BV70</accession>
<keyword evidence="1" id="KW-0472">Membrane</keyword>